<evidence type="ECO:0000313" key="2">
    <source>
        <dbReference type="Proteomes" id="UP000093695"/>
    </source>
</evidence>
<evidence type="ECO:0008006" key="3">
    <source>
        <dbReference type="Google" id="ProtNLM"/>
    </source>
</evidence>
<proteinExistence type="predicted"/>
<dbReference type="SUPFAM" id="SSF140453">
    <property type="entry name" value="EsxAB dimer-like"/>
    <property type="match status" value="1"/>
</dbReference>
<evidence type="ECO:0000313" key="1">
    <source>
        <dbReference type="EMBL" id="ANN16066.1"/>
    </source>
</evidence>
<dbReference type="AlphaFoldDB" id="A0A193BV13"/>
<dbReference type="RefSeq" id="WP_044851067.1">
    <property type="nucleotide sequence ID" value="NZ_CP016174.1"/>
</dbReference>
<gene>
    <name evidence="1" type="ORF">SD37_10705</name>
</gene>
<accession>A0A193BV13</accession>
<dbReference type="Gene3D" id="1.10.287.1060">
    <property type="entry name" value="ESAT-6-like"/>
    <property type="match status" value="1"/>
</dbReference>
<dbReference type="Proteomes" id="UP000093695">
    <property type="component" value="Chromosome"/>
</dbReference>
<dbReference type="EMBL" id="CP016174">
    <property type="protein sequence ID" value="ANN16066.1"/>
    <property type="molecule type" value="Genomic_DNA"/>
</dbReference>
<reference evidence="1 2" key="1">
    <citation type="journal article" date="2015" name="Genome Announc.">
        <title>Draft Genome Sequence of Norvancomycin-Producing Strain Amycolatopsis orientalis CPCC200066.</title>
        <authorList>
            <person name="Lei X."/>
            <person name="Yuan F."/>
            <person name="Shi Y."/>
            <person name="Li X."/>
            <person name="Wang L."/>
            <person name="Hong B."/>
        </authorList>
    </citation>
    <scope>NUCLEOTIDE SEQUENCE [LARGE SCALE GENOMIC DNA]</scope>
    <source>
        <strain evidence="1 2">B-37</strain>
    </source>
</reference>
<sequence>MADEFRLDPAGMQDMLGRLKSDNAEFSAAMDNLNRVLERFDGCWGHDKAGQMIAKGYVPSVEDVQKGVNDLSTGVGEMSDGVKDTVNDFRDLDEDNAKSFDHRLGEAIREKKNESGK</sequence>
<protein>
    <recommendedName>
        <fullName evidence="3">WXG100 family type VII secretion target</fullName>
    </recommendedName>
</protein>
<dbReference type="KEGG" id="aori:SD37_10705"/>
<organism evidence="1 2">
    <name type="scientific">Amycolatopsis orientalis</name>
    <name type="common">Nocardia orientalis</name>
    <dbReference type="NCBI Taxonomy" id="31958"/>
    <lineage>
        <taxon>Bacteria</taxon>
        <taxon>Bacillati</taxon>
        <taxon>Actinomycetota</taxon>
        <taxon>Actinomycetes</taxon>
        <taxon>Pseudonocardiales</taxon>
        <taxon>Pseudonocardiaceae</taxon>
        <taxon>Amycolatopsis</taxon>
    </lineage>
</organism>
<keyword evidence="2" id="KW-1185">Reference proteome</keyword>
<dbReference type="STRING" id="31958.SD37_10705"/>
<dbReference type="InterPro" id="IPR036689">
    <property type="entry name" value="ESAT-6-like_sf"/>
</dbReference>
<name>A0A193BV13_AMYOR</name>